<keyword evidence="3" id="KW-1185">Reference proteome</keyword>
<reference evidence="2" key="1">
    <citation type="submission" date="2021-02" db="EMBL/GenBank/DDBJ databases">
        <title>First Annotated Genome of the Yellow-green Alga Tribonema minus.</title>
        <authorList>
            <person name="Mahan K.M."/>
        </authorList>
    </citation>
    <scope>NUCLEOTIDE SEQUENCE</scope>
    <source>
        <strain evidence="2">UTEX B ZZ1240</strain>
    </source>
</reference>
<accession>A0A835YN42</accession>
<dbReference type="InterPro" id="IPR000086">
    <property type="entry name" value="NUDIX_hydrolase_dom"/>
</dbReference>
<feature type="domain" description="Nudix hydrolase" evidence="1">
    <location>
        <begin position="42"/>
        <end position="180"/>
    </location>
</feature>
<comment type="caution">
    <text evidence="2">The sequence shown here is derived from an EMBL/GenBank/DDBJ whole genome shotgun (WGS) entry which is preliminary data.</text>
</comment>
<dbReference type="Proteomes" id="UP000664859">
    <property type="component" value="Unassembled WGS sequence"/>
</dbReference>
<dbReference type="CDD" id="cd04692">
    <property type="entry name" value="NUDIX_Hydrolase"/>
    <property type="match status" value="1"/>
</dbReference>
<dbReference type="Pfam" id="PF00293">
    <property type="entry name" value="NUDIX"/>
    <property type="match status" value="1"/>
</dbReference>
<name>A0A835YN42_9STRA</name>
<dbReference type="SUPFAM" id="SSF55811">
    <property type="entry name" value="Nudix"/>
    <property type="match status" value="1"/>
</dbReference>
<evidence type="ECO:0000313" key="3">
    <source>
        <dbReference type="Proteomes" id="UP000664859"/>
    </source>
</evidence>
<proteinExistence type="predicted"/>
<dbReference type="PANTHER" id="PTHR10885">
    <property type="entry name" value="ISOPENTENYL-DIPHOSPHATE DELTA-ISOMERASE"/>
    <property type="match status" value="1"/>
</dbReference>
<sequence>MPEASDEGGHGADDWAEIFDVVDEHDRVVRQERRDVVHKLGLWHRSVHIFVTDDHGRVLLQRRSDKKALEAGCWDLSCAEHLSTGESYLQGAVRGLKEELGIETTADKLHRLRAAYTHEEIYPEKGLQDKEFTETYVLRAFSGIVCHDPNEVAETAYWSKERLVKEVAAEPHKFTSWFRAELAAVNVDEL</sequence>
<dbReference type="InterPro" id="IPR015797">
    <property type="entry name" value="NUDIX_hydrolase-like_dom_sf"/>
</dbReference>
<dbReference type="AlphaFoldDB" id="A0A835YN42"/>
<dbReference type="GO" id="GO:0016787">
    <property type="term" value="F:hydrolase activity"/>
    <property type="evidence" value="ECO:0007669"/>
    <property type="project" value="UniProtKB-KW"/>
</dbReference>
<evidence type="ECO:0000313" key="2">
    <source>
        <dbReference type="EMBL" id="KAG5178199.1"/>
    </source>
</evidence>
<protein>
    <submittedName>
        <fullName evidence="2">NUDIX hydrolase domain-like protein</fullName>
    </submittedName>
</protein>
<dbReference type="OrthoDB" id="510307at2759"/>
<keyword evidence="2" id="KW-0378">Hydrolase</keyword>
<dbReference type="EMBL" id="JAFCMP010000517">
    <property type="protein sequence ID" value="KAG5178199.1"/>
    <property type="molecule type" value="Genomic_DNA"/>
</dbReference>
<dbReference type="PROSITE" id="PS51462">
    <property type="entry name" value="NUDIX"/>
    <property type="match status" value="1"/>
</dbReference>
<dbReference type="Gene3D" id="3.90.79.10">
    <property type="entry name" value="Nucleoside Triphosphate Pyrophosphohydrolase"/>
    <property type="match status" value="1"/>
</dbReference>
<organism evidence="2 3">
    <name type="scientific">Tribonema minus</name>
    <dbReference type="NCBI Taxonomy" id="303371"/>
    <lineage>
        <taxon>Eukaryota</taxon>
        <taxon>Sar</taxon>
        <taxon>Stramenopiles</taxon>
        <taxon>Ochrophyta</taxon>
        <taxon>PX clade</taxon>
        <taxon>Xanthophyceae</taxon>
        <taxon>Tribonematales</taxon>
        <taxon>Tribonemataceae</taxon>
        <taxon>Tribonema</taxon>
    </lineage>
</organism>
<evidence type="ECO:0000259" key="1">
    <source>
        <dbReference type="PROSITE" id="PS51462"/>
    </source>
</evidence>
<gene>
    <name evidence="2" type="ORF">JKP88DRAFT_201959</name>
</gene>
<dbReference type="PANTHER" id="PTHR10885:SF0">
    <property type="entry name" value="ISOPENTENYL-DIPHOSPHATE DELTA-ISOMERASE"/>
    <property type="match status" value="1"/>
</dbReference>